<comment type="caution">
    <text evidence="2">The sequence shown here is derived from an EMBL/GenBank/DDBJ whole genome shotgun (WGS) entry which is preliminary data.</text>
</comment>
<reference evidence="2 3" key="1">
    <citation type="submission" date="2019-03" db="EMBL/GenBank/DDBJ databases">
        <title>Single cell metagenomics reveals metabolic interactions within the superorganism composed of flagellate Streblomastix strix and complex community of Bacteroidetes bacteria on its surface.</title>
        <authorList>
            <person name="Treitli S.C."/>
            <person name="Kolisko M."/>
            <person name="Husnik F."/>
            <person name="Keeling P."/>
            <person name="Hampl V."/>
        </authorList>
    </citation>
    <scope>NUCLEOTIDE SEQUENCE [LARGE SCALE GENOMIC DNA]</scope>
    <source>
        <strain evidence="2">ST1C</strain>
    </source>
</reference>
<organism evidence="2 3">
    <name type="scientific">Streblomastix strix</name>
    <dbReference type="NCBI Taxonomy" id="222440"/>
    <lineage>
        <taxon>Eukaryota</taxon>
        <taxon>Metamonada</taxon>
        <taxon>Preaxostyla</taxon>
        <taxon>Oxymonadida</taxon>
        <taxon>Streblomastigidae</taxon>
        <taxon>Streblomastix</taxon>
    </lineage>
</organism>
<feature type="transmembrane region" description="Helical" evidence="1">
    <location>
        <begin position="53"/>
        <end position="73"/>
    </location>
</feature>
<dbReference type="AlphaFoldDB" id="A0A5J4TNI1"/>
<evidence type="ECO:0000256" key="1">
    <source>
        <dbReference type="SAM" id="Phobius"/>
    </source>
</evidence>
<keyword evidence="1" id="KW-0812">Transmembrane</keyword>
<sequence length="138" mass="15923">MPSNHFDIWTIIFPLGMVIFGATVVTTKKLQFQQLVLGIDGTIHPFRKPCLQVMMLNISELGSLIAFGLLWFFKLRKSHKTNHESDQNKNLLNSENEQNPTEQIRRNFITRIRNNYTCMLFIRMLLPAILDICTGISA</sequence>
<evidence type="ECO:0000313" key="3">
    <source>
        <dbReference type="Proteomes" id="UP000324800"/>
    </source>
</evidence>
<name>A0A5J4TNI1_9EUKA</name>
<gene>
    <name evidence="2" type="ORF">EZS28_044377</name>
</gene>
<keyword evidence="1" id="KW-1133">Transmembrane helix</keyword>
<feature type="non-terminal residue" evidence="2">
    <location>
        <position position="138"/>
    </location>
</feature>
<dbReference type="Proteomes" id="UP000324800">
    <property type="component" value="Unassembled WGS sequence"/>
</dbReference>
<proteinExistence type="predicted"/>
<feature type="transmembrane region" description="Helical" evidence="1">
    <location>
        <begin position="6"/>
        <end position="25"/>
    </location>
</feature>
<dbReference type="EMBL" id="SNRW01027437">
    <property type="protein sequence ID" value="KAA6360096.1"/>
    <property type="molecule type" value="Genomic_DNA"/>
</dbReference>
<keyword evidence="1" id="KW-0472">Membrane</keyword>
<evidence type="ECO:0000313" key="2">
    <source>
        <dbReference type="EMBL" id="KAA6360096.1"/>
    </source>
</evidence>
<protein>
    <submittedName>
        <fullName evidence="2">Uncharacterized protein</fullName>
    </submittedName>
</protein>
<accession>A0A5J4TNI1</accession>